<dbReference type="EMBL" id="CAJHUC010001108">
    <property type="protein sequence ID" value="CAD7699768.1"/>
    <property type="molecule type" value="Genomic_DNA"/>
</dbReference>
<name>A0A8S1J184_9CHLO</name>
<sequence>AHRDAGDATVDICAAGRAAAVLDVGVVGVSLWYTLMQLVPDFCEYWPDLDIQHTAGNTVATCSLATIVFQFMAVIVAAHGVISLWASSWRRAWPYGPNANRL</sequence>
<reference evidence="2" key="1">
    <citation type="submission" date="2020-12" db="EMBL/GenBank/DDBJ databases">
        <authorList>
            <person name="Iha C."/>
        </authorList>
    </citation>
    <scope>NUCLEOTIDE SEQUENCE</scope>
</reference>
<dbReference type="Proteomes" id="UP000708148">
    <property type="component" value="Unassembled WGS sequence"/>
</dbReference>
<gene>
    <name evidence="2" type="ORF">OSTQU699_LOCUS5128</name>
</gene>
<evidence type="ECO:0000256" key="1">
    <source>
        <dbReference type="SAM" id="Phobius"/>
    </source>
</evidence>
<evidence type="ECO:0000313" key="2">
    <source>
        <dbReference type="EMBL" id="CAD7699768.1"/>
    </source>
</evidence>
<feature type="non-terminal residue" evidence="2">
    <location>
        <position position="1"/>
    </location>
</feature>
<dbReference type="AlphaFoldDB" id="A0A8S1J184"/>
<keyword evidence="1" id="KW-1133">Transmembrane helix</keyword>
<evidence type="ECO:0000313" key="3">
    <source>
        <dbReference type="Proteomes" id="UP000708148"/>
    </source>
</evidence>
<protein>
    <submittedName>
        <fullName evidence="2">Uncharacterized protein</fullName>
    </submittedName>
</protein>
<accession>A0A8S1J184</accession>
<proteinExistence type="predicted"/>
<organism evidence="2 3">
    <name type="scientific">Ostreobium quekettii</name>
    <dbReference type="NCBI Taxonomy" id="121088"/>
    <lineage>
        <taxon>Eukaryota</taxon>
        <taxon>Viridiplantae</taxon>
        <taxon>Chlorophyta</taxon>
        <taxon>core chlorophytes</taxon>
        <taxon>Ulvophyceae</taxon>
        <taxon>TCBD clade</taxon>
        <taxon>Bryopsidales</taxon>
        <taxon>Ostreobineae</taxon>
        <taxon>Ostreobiaceae</taxon>
        <taxon>Ostreobium</taxon>
    </lineage>
</organism>
<feature type="transmembrane region" description="Helical" evidence="1">
    <location>
        <begin position="67"/>
        <end position="86"/>
    </location>
</feature>
<comment type="caution">
    <text evidence="2">The sequence shown here is derived from an EMBL/GenBank/DDBJ whole genome shotgun (WGS) entry which is preliminary data.</text>
</comment>
<keyword evidence="3" id="KW-1185">Reference proteome</keyword>
<keyword evidence="1" id="KW-0472">Membrane</keyword>
<keyword evidence="1" id="KW-0812">Transmembrane</keyword>